<accession>A0AAN6YNK0</accession>
<name>A0AAN6YNK0_9PEZI</name>
<dbReference type="Proteomes" id="UP001301958">
    <property type="component" value="Unassembled WGS sequence"/>
</dbReference>
<dbReference type="AlphaFoldDB" id="A0AAN6YNK0"/>
<feature type="domain" description="C2H2-type" evidence="2">
    <location>
        <begin position="244"/>
        <end position="267"/>
    </location>
</feature>
<feature type="region of interest" description="Disordered" evidence="1">
    <location>
        <begin position="269"/>
        <end position="299"/>
    </location>
</feature>
<reference evidence="3" key="1">
    <citation type="journal article" date="2023" name="Mol. Phylogenet. Evol.">
        <title>Genome-scale phylogeny and comparative genomics of the fungal order Sordariales.</title>
        <authorList>
            <person name="Hensen N."/>
            <person name="Bonometti L."/>
            <person name="Westerberg I."/>
            <person name="Brannstrom I.O."/>
            <person name="Guillou S."/>
            <person name="Cros-Aarteil S."/>
            <person name="Calhoun S."/>
            <person name="Haridas S."/>
            <person name="Kuo A."/>
            <person name="Mondo S."/>
            <person name="Pangilinan J."/>
            <person name="Riley R."/>
            <person name="LaButti K."/>
            <person name="Andreopoulos B."/>
            <person name="Lipzen A."/>
            <person name="Chen C."/>
            <person name="Yan M."/>
            <person name="Daum C."/>
            <person name="Ng V."/>
            <person name="Clum A."/>
            <person name="Steindorff A."/>
            <person name="Ohm R.A."/>
            <person name="Martin F."/>
            <person name="Silar P."/>
            <person name="Natvig D.O."/>
            <person name="Lalanne C."/>
            <person name="Gautier V."/>
            <person name="Ament-Velasquez S.L."/>
            <person name="Kruys A."/>
            <person name="Hutchinson M.I."/>
            <person name="Powell A.J."/>
            <person name="Barry K."/>
            <person name="Miller A.N."/>
            <person name="Grigoriev I.V."/>
            <person name="Debuchy R."/>
            <person name="Gladieux P."/>
            <person name="Hiltunen Thoren M."/>
            <person name="Johannesson H."/>
        </authorList>
    </citation>
    <scope>NUCLEOTIDE SEQUENCE</scope>
    <source>
        <strain evidence="3">CBS 990.96</strain>
    </source>
</reference>
<gene>
    <name evidence="3" type="ORF">QBC38DRAFT_113184</name>
</gene>
<reference evidence="3" key="2">
    <citation type="submission" date="2023-05" db="EMBL/GenBank/DDBJ databases">
        <authorList>
            <consortium name="Lawrence Berkeley National Laboratory"/>
            <person name="Steindorff A."/>
            <person name="Hensen N."/>
            <person name="Bonometti L."/>
            <person name="Westerberg I."/>
            <person name="Brannstrom I.O."/>
            <person name="Guillou S."/>
            <person name="Cros-Aarteil S."/>
            <person name="Calhoun S."/>
            <person name="Haridas S."/>
            <person name="Kuo A."/>
            <person name="Mondo S."/>
            <person name="Pangilinan J."/>
            <person name="Riley R."/>
            <person name="Labutti K."/>
            <person name="Andreopoulos B."/>
            <person name="Lipzen A."/>
            <person name="Chen C."/>
            <person name="Yanf M."/>
            <person name="Daum C."/>
            <person name="Ng V."/>
            <person name="Clum A."/>
            <person name="Ohm R."/>
            <person name="Martin F."/>
            <person name="Silar P."/>
            <person name="Natvig D."/>
            <person name="Lalanne C."/>
            <person name="Gautier V."/>
            <person name="Ament-Velasquez S.L."/>
            <person name="Kruys A."/>
            <person name="Hutchinson M.I."/>
            <person name="Powell A.J."/>
            <person name="Barry K."/>
            <person name="Miller A.N."/>
            <person name="Grigoriev I.V."/>
            <person name="Debuchy R."/>
            <person name="Gladieux P."/>
            <person name="Thoren M.H."/>
            <person name="Johannesson H."/>
        </authorList>
    </citation>
    <scope>NUCLEOTIDE SEQUENCE</scope>
    <source>
        <strain evidence="3">CBS 990.96</strain>
    </source>
</reference>
<feature type="region of interest" description="Disordered" evidence="1">
    <location>
        <begin position="1"/>
        <end position="30"/>
    </location>
</feature>
<dbReference type="PROSITE" id="PS00028">
    <property type="entry name" value="ZINC_FINGER_C2H2_1"/>
    <property type="match status" value="1"/>
</dbReference>
<feature type="compositionally biased region" description="Acidic residues" evidence="1">
    <location>
        <begin position="1"/>
        <end position="11"/>
    </location>
</feature>
<organism evidence="3 4">
    <name type="scientific">Podospora fimiseda</name>
    <dbReference type="NCBI Taxonomy" id="252190"/>
    <lineage>
        <taxon>Eukaryota</taxon>
        <taxon>Fungi</taxon>
        <taxon>Dikarya</taxon>
        <taxon>Ascomycota</taxon>
        <taxon>Pezizomycotina</taxon>
        <taxon>Sordariomycetes</taxon>
        <taxon>Sordariomycetidae</taxon>
        <taxon>Sordariales</taxon>
        <taxon>Podosporaceae</taxon>
        <taxon>Podospora</taxon>
    </lineage>
</organism>
<evidence type="ECO:0000259" key="2">
    <source>
        <dbReference type="PROSITE" id="PS00028"/>
    </source>
</evidence>
<evidence type="ECO:0000313" key="3">
    <source>
        <dbReference type="EMBL" id="KAK4221790.1"/>
    </source>
</evidence>
<evidence type="ECO:0000256" key="1">
    <source>
        <dbReference type="SAM" id="MobiDB-lite"/>
    </source>
</evidence>
<keyword evidence="4" id="KW-1185">Reference proteome</keyword>
<comment type="caution">
    <text evidence="3">The sequence shown here is derived from an EMBL/GenBank/DDBJ whole genome shotgun (WGS) entry which is preliminary data.</text>
</comment>
<sequence length="464" mass="51815">MPFDPEWEVEGTGEYQTFPGSDPPNGKGLLHDQDFEKVIWDLQDDDDGLGYEGGDDMEIDLQVLPKPSQRQELDPPPQRPQPLVVQNSIPKATTKLPSLRPTPRSAQIAVVLNSSPHRAPFTTLRDDEYSDDPLSMITSDLIPKPQPKRTVQVLPPKPSLVAPAEASTAEPQKKKRGRPFGWRPGSGPYTNLTSGDSPAAPRPKPPPKKPVGEKRKVGRTGRPPAPTGRQTYLAQNPHFLVFKCEWQGCKAELHNAETLRRHLLFVHGRPESSDSDEESSTTSSSSRSSSPEPRAERPSGIICKWAKCRSSATDPPITFDVSSFPEHAEEAHVMPHLWLLGDGPQNTSDSATPVAPLTDKELPSYLFDENGTVQVTPDVRDQQTENEEDRKKRQTKVDLILQQRDDNAPPEPEYTEEQLEDIAKFMAQKRKRQKMFRDYEEQQVIAESLKSAATGPAKKMRLEL</sequence>
<dbReference type="InterPro" id="IPR013087">
    <property type="entry name" value="Znf_C2H2_type"/>
</dbReference>
<protein>
    <recommendedName>
        <fullName evidence="2">C2H2-type domain-containing protein</fullName>
    </recommendedName>
</protein>
<proteinExistence type="predicted"/>
<feature type="compositionally biased region" description="Low complexity" evidence="1">
    <location>
        <begin position="280"/>
        <end position="292"/>
    </location>
</feature>
<evidence type="ECO:0000313" key="4">
    <source>
        <dbReference type="Proteomes" id="UP001301958"/>
    </source>
</evidence>
<dbReference type="EMBL" id="MU865515">
    <property type="protein sequence ID" value="KAK4221790.1"/>
    <property type="molecule type" value="Genomic_DNA"/>
</dbReference>
<feature type="region of interest" description="Disordered" evidence="1">
    <location>
        <begin position="377"/>
        <end position="416"/>
    </location>
</feature>
<feature type="compositionally biased region" description="Basic and acidic residues" evidence="1">
    <location>
        <begin position="378"/>
        <end position="391"/>
    </location>
</feature>
<feature type="region of interest" description="Disordered" evidence="1">
    <location>
        <begin position="64"/>
        <end position="232"/>
    </location>
</feature>